<dbReference type="InterPro" id="IPR036259">
    <property type="entry name" value="MFS_trans_sf"/>
</dbReference>
<keyword evidence="3 5" id="KW-1133">Transmembrane helix</keyword>
<comment type="caution">
    <text evidence="6">The sequence shown here is derived from an EMBL/GenBank/DDBJ whole genome shotgun (WGS) entry which is preliminary data.</text>
</comment>
<evidence type="ECO:0008006" key="8">
    <source>
        <dbReference type="Google" id="ProtNLM"/>
    </source>
</evidence>
<dbReference type="Pfam" id="PF00083">
    <property type="entry name" value="Sugar_tr"/>
    <property type="match status" value="1"/>
</dbReference>
<reference evidence="6 7" key="1">
    <citation type="journal article" date="2020" name="Mol. Plant">
        <title>The Chromosome-Based Rubber Tree Genome Provides New Insights into Spurge Genome Evolution and Rubber Biosynthesis.</title>
        <authorList>
            <person name="Liu J."/>
            <person name="Shi C."/>
            <person name="Shi C.C."/>
            <person name="Li W."/>
            <person name="Zhang Q.J."/>
            <person name="Zhang Y."/>
            <person name="Li K."/>
            <person name="Lu H.F."/>
            <person name="Shi C."/>
            <person name="Zhu S.T."/>
            <person name="Xiao Z.Y."/>
            <person name="Nan H."/>
            <person name="Yue Y."/>
            <person name="Zhu X.G."/>
            <person name="Wu Y."/>
            <person name="Hong X.N."/>
            <person name="Fan G.Y."/>
            <person name="Tong Y."/>
            <person name="Zhang D."/>
            <person name="Mao C.L."/>
            <person name="Liu Y.L."/>
            <person name="Hao S.J."/>
            <person name="Liu W.Q."/>
            <person name="Lv M.Q."/>
            <person name="Zhang H.B."/>
            <person name="Liu Y."/>
            <person name="Hu-Tang G.R."/>
            <person name="Wang J.P."/>
            <person name="Wang J.H."/>
            <person name="Sun Y.H."/>
            <person name="Ni S.B."/>
            <person name="Chen W.B."/>
            <person name="Zhang X.C."/>
            <person name="Jiao Y.N."/>
            <person name="Eichler E.E."/>
            <person name="Li G.H."/>
            <person name="Liu X."/>
            <person name="Gao L.Z."/>
        </authorList>
    </citation>
    <scope>NUCLEOTIDE SEQUENCE [LARGE SCALE GENOMIC DNA]</scope>
    <source>
        <strain evidence="7">cv. GT1</strain>
        <tissue evidence="6">Leaf</tissue>
    </source>
</reference>
<proteinExistence type="predicted"/>
<evidence type="ECO:0000256" key="3">
    <source>
        <dbReference type="ARBA" id="ARBA00022989"/>
    </source>
</evidence>
<feature type="transmembrane region" description="Helical" evidence="5">
    <location>
        <begin position="380"/>
        <end position="400"/>
    </location>
</feature>
<dbReference type="AlphaFoldDB" id="A0A6A6L1Y0"/>
<evidence type="ECO:0000256" key="2">
    <source>
        <dbReference type="ARBA" id="ARBA00022692"/>
    </source>
</evidence>
<keyword evidence="4 5" id="KW-0472">Membrane</keyword>
<evidence type="ECO:0000256" key="1">
    <source>
        <dbReference type="ARBA" id="ARBA00004141"/>
    </source>
</evidence>
<keyword evidence="7" id="KW-1185">Reference proteome</keyword>
<organism evidence="6 7">
    <name type="scientific">Hevea brasiliensis</name>
    <name type="common">Para rubber tree</name>
    <name type="synonym">Siphonia brasiliensis</name>
    <dbReference type="NCBI Taxonomy" id="3981"/>
    <lineage>
        <taxon>Eukaryota</taxon>
        <taxon>Viridiplantae</taxon>
        <taxon>Streptophyta</taxon>
        <taxon>Embryophyta</taxon>
        <taxon>Tracheophyta</taxon>
        <taxon>Spermatophyta</taxon>
        <taxon>Magnoliopsida</taxon>
        <taxon>eudicotyledons</taxon>
        <taxon>Gunneridae</taxon>
        <taxon>Pentapetalae</taxon>
        <taxon>rosids</taxon>
        <taxon>fabids</taxon>
        <taxon>Malpighiales</taxon>
        <taxon>Euphorbiaceae</taxon>
        <taxon>Crotonoideae</taxon>
        <taxon>Micrandreae</taxon>
        <taxon>Hevea</taxon>
    </lineage>
</organism>
<accession>A0A6A6L1Y0</accession>
<dbReference type="GO" id="GO:0005351">
    <property type="term" value="F:carbohydrate:proton symporter activity"/>
    <property type="evidence" value="ECO:0007669"/>
    <property type="project" value="TreeGrafter"/>
</dbReference>
<evidence type="ECO:0000256" key="4">
    <source>
        <dbReference type="ARBA" id="ARBA00023136"/>
    </source>
</evidence>
<name>A0A6A6L1Y0_HEVBR</name>
<dbReference type="EMBL" id="JAAGAX010000013">
    <property type="protein sequence ID" value="KAF2295311.1"/>
    <property type="molecule type" value="Genomic_DNA"/>
</dbReference>
<comment type="subcellular location">
    <subcellularLocation>
        <location evidence="1">Membrane</location>
        <topology evidence="1">Multi-pass membrane protein</topology>
    </subcellularLocation>
</comment>
<feature type="transmembrane region" description="Helical" evidence="5">
    <location>
        <begin position="406"/>
        <end position="427"/>
    </location>
</feature>
<evidence type="ECO:0000256" key="5">
    <source>
        <dbReference type="SAM" id="Phobius"/>
    </source>
</evidence>
<protein>
    <recommendedName>
        <fullName evidence="8">Major facilitator superfamily (MFS) profile domain-containing protein</fullName>
    </recommendedName>
</protein>
<dbReference type="PANTHER" id="PTHR48022">
    <property type="entry name" value="PLASTIDIC GLUCOSE TRANSPORTER 4"/>
    <property type="match status" value="1"/>
</dbReference>
<dbReference type="PANTHER" id="PTHR48022:SF2">
    <property type="entry name" value="PLASTIDIC GLUCOSE TRANSPORTER 4"/>
    <property type="match status" value="1"/>
</dbReference>
<dbReference type="InterPro" id="IPR005828">
    <property type="entry name" value="MFS_sugar_transport-like"/>
</dbReference>
<dbReference type="GO" id="GO:0016020">
    <property type="term" value="C:membrane"/>
    <property type="evidence" value="ECO:0007669"/>
    <property type="project" value="UniProtKB-SubCell"/>
</dbReference>
<dbReference type="InterPro" id="IPR050360">
    <property type="entry name" value="MFS_Sugar_Transporters"/>
</dbReference>
<keyword evidence="2 5" id="KW-0812">Transmembrane</keyword>
<dbReference type="Gene3D" id="1.20.1250.20">
    <property type="entry name" value="MFS general substrate transporter like domains"/>
    <property type="match status" value="2"/>
</dbReference>
<evidence type="ECO:0000313" key="6">
    <source>
        <dbReference type="EMBL" id="KAF2295311.1"/>
    </source>
</evidence>
<feature type="transmembrane region" description="Helical" evidence="5">
    <location>
        <begin position="317"/>
        <end position="338"/>
    </location>
</feature>
<feature type="transmembrane region" description="Helical" evidence="5">
    <location>
        <begin position="112"/>
        <end position="134"/>
    </location>
</feature>
<gene>
    <name evidence="6" type="ORF">GH714_032546</name>
</gene>
<feature type="transmembrane region" description="Helical" evidence="5">
    <location>
        <begin position="344"/>
        <end position="368"/>
    </location>
</feature>
<sequence>MQASTCAVKGTATSISVGSQPLNRRRLLAVCGLSGGYRKSSSLSVSVSSFNNNSYMTGRISFCGLRPADSVSMGTELVRTAFSRSRLVKALSSDGDIEEAAPIHPQTKSSGIVCRSLVCLLGAILLDIILRWIVSTLLDGATVGSFTGGALADKFGRTRNFQLDAIPLIIGAFLCTTAQSISPTEIRGALGSVNQLFICMDSVGISGWTTISRKPFMQGKISEAEKSIRTLYGKERVAEIMQDLAVGGQVVSVGVALFFFQQMAGINAVVYYSTAVFRVLELHLMLQQVLLLGHQMSLAQLWLHFNGQTRKKKSSNYKLLGMAASMLLCFVTFTWKVLAPYSGTLAVLGLFAMCCPFHLAGPVPASLLPEIFASRIRAKAVALSLGMHWISNFFIGLYFLSVVNKFGISTVYLGFAAICLLAVLYIAGNVVETKGRSLEEIERALNPAI</sequence>
<feature type="transmembrane region" description="Helical" evidence="5">
    <location>
        <begin position="244"/>
        <end position="264"/>
    </location>
</feature>
<dbReference type="Proteomes" id="UP000467840">
    <property type="component" value="Chromosome 7"/>
</dbReference>
<dbReference type="SUPFAM" id="SSF103473">
    <property type="entry name" value="MFS general substrate transporter"/>
    <property type="match status" value="1"/>
</dbReference>
<evidence type="ECO:0000313" key="7">
    <source>
        <dbReference type="Proteomes" id="UP000467840"/>
    </source>
</evidence>